<evidence type="ECO:0000313" key="2">
    <source>
        <dbReference type="EMBL" id="SES13905.1"/>
    </source>
</evidence>
<gene>
    <name evidence="2" type="ORF">SAMN05661109_01970</name>
</gene>
<evidence type="ECO:0008006" key="4">
    <source>
        <dbReference type="Google" id="ProtNLM"/>
    </source>
</evidence>
<accession>A0A1H9UWQ4</accession>
<feature type="region of interest" description="Disordered" evidence="1">
    <location>
        <begin position="154"/>
        <end position="181"/>
    </location>
</feature>
<dbReference type="RefSeq" id="WP_092259695.1">
    <property type="nucleotide sequence ID" value="NZ_CP047199.1"/>
</dbReference>
<keyword evidence="3" id="KW-1185">Reference proteome</keyword>
<protein>
    <recommendedName>
        <fullName evidence="4">DUF1963 domain-containing protein</fullName>
    </recommendedName>
</protein>
<dbReference type="Proteomes" id="UP000198929">
    <property type="component" value="Unassembled WGS sequence"/>
</dbReference>
<dbReference type="EMBL" id="FOGQ01000009">
    <property type="protein sequence ID" value="SES13905.1"/>
    <property type="molecule type" value="Genomic_DNA"/>
</dbReference>
<organism evidence="2 3">
    <name type="scientific">Corynebacterium cystitidis DSM 20524</name>
    <dbReference type="NCBI Taxonomy" id="1121357"/>
    <lineage>
        <taxon>Bacteria</taxon>
        <taxon>Bacillati</taxon>
        <taxon>Actinomycetota</taxon>
        <taxon>Actinomycetes</taxon>
        <taxon>Mycobacteriales</taxon>
        <taxon>Corynebacteriaceae</taxon>
        <taxon>Corynebacterium</taxon>
    </lineage>
</organism>
<dbReference type="AlphaFoldDB" id="A0A1H9UWQ4"/>
<evidence type="ECO:0000313" key="3">
    <source>
        <dbReference type="Proteomes" id="UP000198929"/>
    </source>
</evidence>
<evidence type="ECO:0000256" key="1">
    <source>
        <dbReference type="SAM" id="MobiDB-lite"/>
    </source>
</evidence>
<feature type="compositionally biased region" description="Basic and acidic residues" evidence="1">
    <location>
        <begin position="164"/>
        <end position="174"/>
    </location>
</feature>
<proteinExistence type="predicted"/>
<name>A0A1H9UWQ4_9CORY</name>
<sequence>MEKPIRAYDLGFGPRPDRLLRNPTLRPSVNLNNPMQAGFVGDFGPNIRPEQWPRGKNSGLPMMHAITVWVPDEYRKQGNQYVAVSFFQGEGQFSEPKKGIREIFAGQPLTSEQVTDPFLKQLTVSAAHEHPMLWRLQDIIDGEFGLIWLTDEEFRGPRTAPPPDPRRAGEHEPVDGDISAWDNTGQPDTFVWMSPREGDLNVGVAPQEFAAYDPAGQRGRFASNGYRVVQWDEDAPGEDGAWARWLNEHQGRSHFGGTSFHQQGVPEGLGPYYLELYEFGGLKFGGGGVAQIDLETAVFDWA</sequence>
<reference evidence="3" key="1">
    <citation type="submission" date="2016-10" db="EMBL/GenBank/DDBJ databases">
        <authorList>
            <person name="Varghese N."/>
            <person name="Submissions S."/>
        </authorList>
    </citation>
    <scope>NUCLEOTIDE SEQUENCE [LARGE SCALE GENOMIC DNA]</scope>
    <source>
        <strain evidence="3">DSM 20524</strain>
    </source>
</reference>